<gene>
    <name evidence="1" type="ORF">CEXT_549861</name>
</gene>
<evidence type="ECO:0000313" key="1">
    <source>
        <dbReference type="EMBL" id="GIY30970.1"/>
    </source>
</evidence>
<sequence>MSWSQAAKFLTILPSFCRLLPHNRIVPRTPAQSYKKAQKSYKSRKVLPFSFPYPETMPTPLSPNMKPVSPTTTTAAKERRRTVIFIPFSHVSLTLNCLDLEGINQ</sequence>
<keyword evidence="2" id="KW-1185">Reference proteome</keyword>
<comment type="caution">
    <text evidence="1">The sequence shown here is derived from an EMBL/GenBank/DDBJ whole genome shotgun (WGS) entry which is preliminary data.</text>
</comment>
<accession>A0AAV4SBD5</accession>
<proteinExistence type="predicted"/>
<dbReference type="EMBL" id="BPLR01009301">
    <property type="protein sequence ID" value="GIY30970.1"/>
    <property type="molecule type" value="Genomic_DNA"/>
</dbReference>
<dbReference type="Proteomes" id="UP001054945">
    <property type="component" value="Unassembled WGS sequence"/>
</dbReference>
<reference evidence="1 2" key="1">
    <citation type="submission" date="2021-06" db="EMBL/GenBank/DDBJ databases">
        <title>Caerostris extrusa draft genome.</title>
        <authorList>
            <person name="Kono N."/>
            <person name="Arakawa K."/>
        </authorList>
    </citation>
    <scope>NUCLEOTIDE SEQUENCE [LARGE SCALE GENOMIC DNA]</scope>
</reference>
<evidence type="ECO:0000313" key="2">
    <source>
        <dbReference type="Proteomes" id="UP001054945"/>
    </source>
</evidence>
<name>A0AAV4SBD5_CAEEX</name>
<organism evidence="1 2">
    <name type="scientific">Caerostris extrusa</name>
    <name type="common">Bark spider</name>
    <name type="synonym">Caerostris bankana</name>
    <dbReference type="NCBI Taxonomy" id="172846"/>
    <lineage>
        <taxon>Eukaryota</taxon>
        <taxon>Metazoa</taxon>
        <taxon>Ecdysozoa</taxon>
        <taxon>Arthropoda</taxon>
        <taxon>Chelicerata</taxon>
        <taxon>Arachnida</taxon>
        <taxon>Araneae</taxon>
        <taxon>Araneomorphae</taxon>
        <taxon>Entelegynae</taxon>
        <taxon>Araneoidea</taxon>
        <taxon>Araneidae</taxon>
        <taxon>Caerostris</taxon>
    </lineage>
</organism>
<dbReference type="AlphaFoldDB" id="A0AAV4SBD5"/>
<protein>
    <submittedName>
        <fullName evidence="1">Uncharacterized protein</fullName>
    </submittedName>
</protein>